<keyword evidence="3" id="KW-1185">Reference proteome</keyword>
<accession>K0SZV1</accession>
<protein>
    <submittedName>
        <fullName evidence="2">Uncharacterized protein</fullName>
    </submittedName>
</protein>
<reference evidence="2 3" key="1">
    <citation type="journal article" date="2012" name="Genome Biol.">
        <title>Genome and low-iron response of an oceanic diatom adapted to chronic iron limitation.</title>
        <authorList>
            <person name="Lommer M."/>
            <person name="Specht M."/>
            <person name="Roy A.S."/>
            <person name="Kraemer L."/>
            <person name="Andreson R."/>
            <person name="Gutowska M.A."/>
            <person name="Wolf J."/>
            <person name="Bergner S.V."/>
            <person name="Schilhabel M.B."/>
            <person name="Klostermeier U.C."/>
            <person name="Beiko R.G."/>
            <person name="Rosenstiel P."/>
            <person name="Hippler M."/>
            <person name="Laroche J."/>
        </authorList>
    </citation>
    <scope>NUCLEOTIDE SEQUENCE [LARGE SCALE GENOMIC DNA]</scope>
    <source>
        <strain evidence="2 3">CCMP1005</strain>
    </source>
</reference>
<dbReference type="EMBL" id="AGNL01008421">
    <property type="protein sequence ID" value="EJK70514.1"/>
    <property type="molecule type" value="Genomic_DNA"/>
</dbReference>
<evidence type="ECO:0000313" key="2">
    <source>
        <dbReference type="EMBL" id="EJK70514.1"/>
    </source>
</evidence>
<name>K0SZV1_THAOC</name>
<dbReference type="Proteomes" id="UP000266841">
    <property type="component" value="Unassembled WGS sequence"/>
</dbReference>
<sequence>MLPESRPHKKHRADFEPSVSEIEIESNNGRSRQQQPAEDSTGLPDKDNTGATADEIEARRQRRAQQAYADRPRHVSVTDAGGAATTLEG</sequence>
<evidence type="ECO:0000313" key="3">
    <source>
        <dbReference type="Proteomes" id="UP000266841"/>
    </source>
</evidence>
<gene>
    <name evidence="2" type="ORF">THAOC_08118</name>
</gene>
<comment type="caution">
    <text evidence="2">The sequence shown here is derived from an EMBL/GenBank/DDBJ whole genome shotgun (WGS) entry which is preliminary data.</text>
</comment>
<dbReference type="AlphaFoldDB" id="K0SZV1"/>
<feature type="compositionally biased region" description="Polar residues" evidence="1">
    <location>
        <begin position="25"/>
        <end position="38"/>
    </location>
</feature>
<feature type="non-terminal residue" evidence="2">
    <location>
        <position position="89"/>
    </location>
</feature>
<evidence type="ECO:0000256" key="1">
    <source>
        <dbReference type="SAM" id="MobiDB-lite"/>
    </source>
</evidence>
<proteinExistence type="predicted"/>
<organism evidence="2 3">
    <name type="scientific">Thalassiosira oceanica</name>
    <name type="common">Marine diatom</name>
    <dbReference type="NCBI Taxonomy" id="159749"/>
    <lineage>
        <taxon>Eukaryota</taxon>
        <taxon>Sar</taxon>
        <taxon>Stramenopiles</taxon>
        <taxon>Ochrophyta</taxon>
        <taxon>Bacillariophyta</taxon>
        <taxon>Coscinodiscophyceae</taxon>
        <taxon>Thalassiosirophycidae</taxon>
        <taxon>Thalassiosirales</taxon>
        <taxon>Thalassiosiraceae</taxon>
        <taxon>Thalassiosira</taxon>
    </lineage>
</organism>
<feature type="region of interest" description="Disordered" evidence="1">
    <location>
        <begin position="1"/>
        <end position="89"/>
    </location>
</feature>